<name>A0A0D3ICA9_EMIH1</name>
<dbReference type="KEGG" id="ehx:EMIHUDRAFT_120822"/>
<feature type="region of interest" description="Disordered" evidence="1">
    <location>
        <begin position="173"/>
        <end position="198"/>
    </location>
</feature>
<dbReference type="AlphaFoldDB" id="A0A0D3ICA9"/>
<dbReference type="GeneID" id="17255046"/>
<dbReference type="RefSeq" id="XP_005761323.1">
    <property type="nucleotide sequence ID" value="XM_005761266.1"/>
</dbReference>
<feature type="region of interest" description="Disordered" evidence="1">
    <location>
        <begin position="8"/>
        <end position="32"/>
    </location>
</feature>
<keyword evidence="3" id="KW-1185">Reference proteome</keyword>
<evidence type="ECO:0000313" key="2">
    <source>
        <dbReference type="EnsemblProtists" id="EOD08894"/>
    </source>
</evidence>
<dbReference type="PaxDb" id="2903-EOD08894"/>
<reference evidence="3" key="1">
    <citation type="journal article" date="2013" name="Nature">
        <title>Pan genome of the phytoplankton Emiliania underpins its global distribution.</title>
        <authorList>
            <person name="Read B.A."/>
            <person name="Kegel J."/>
            <person name="Klute M.J."/>
            <person name="Kuo A."/>
            <person name="Lefebvre S.C."/>
            <person name="Maumus F."/>
            <person name="Mayer C."/>
            <person name="Miller J."/>
            <person name="Monier A."/>
            <person name="Salamov A."/>
            <person name="Young J."/>
            <person name="Aguilar M."/>
            <person name="Claverie J.M."/>
            <person name="Frickenhaus S."/>
            <person name="Gonzalez K."/>
            <person name="Herman E.K."/>
            <person name="Lin Y.C."/>
            <person name="Napier J."/>
            <person name="Ogata H."/>
            <person name="Sarno A.F."/>
            <person name="Shmutz J."/>
            <person name="Schroeder D."/>
            <person name="de Vargas C."/>
            <person name="Verret F."/>
            <person name="von Dassow P."/>
            <person name="Valentin K."/>
            <person name="Van de Peer Y."/>
            <person name="Wheeler G."/>
            <person name="Dacks J.B."/>
            <person name="Delwiche C.F."/>
            <person name="Dyhrman S.T."/>
            <person name="Glockner G."/>
            <person name="John U."/>
            <person name="Richards T."/>
            <person name="Worden A.Z."/>
            <person name="Zhang X."/>
            <person name="Grigoriev I.V."/>
            <person name="Allen A.E."/>
            <person name="Bidle K."/>
            <person name="Borodovsky M."/>
            <person name="Bowler C."/>
            <person name="Brownlee C."/>
            <person name="Cock J.M."/>
            <person name="Elias M."/>
            <person name="Gladyshev V.N."/>
            <person name="Groth M."/>
            <person name="Guda C."/>
            <person name="Hadaegh A."/>
            <person name="Iglesias-Rodriguez M.D."/>
            <person name="Jenkins J."/>
            <person name="Jones B.M."/>
            <person name="Lawson T."/>
            <person name="Leese F."/>
            <person name="Lindquist E."/>
            <person name="Lobanov A."/>
            <person name="Lomsadze A."/>
            <person name="Malik S.B."/>
            <person name="Marsh M.E."/>
            <person name="Mackinder L."/>
            <person name="Mock T."/>
            <person name="Mueller-Roeber B."/>
            <person name="Pagarete A."/>
            <person name="Parker M."/>
            <person name="Probert I."/>
            <person name="Quesneville H."/>
            <person name="Raines C."/>
            <person name="Rensing S.A."/>
            <person name="Riano-Pachon D.M."/>
            <person name="Richier S."/>
            <person name="Rokitta S."/>
            <person name="Shiraiwa Y."/>
            <person name="Soanes D.M."/>
            <person name="van der Giezen M."/>
            <person name="Wahlund T.M."/>
            <person name="Williams B."/>
            <person name="Wilson W."/>
            <person name="Wolfe G."/>
            <person name="Wurch L.L."/>
        </authorList>
    </citation>
    <scope>NUCLEOTIDE SEQUENCE</scope>
</reference>
<accession>A0A0D3ICA9</accession>
<dbReference type="HOGENOM" id="CLU_114738_0_0_1"/>
<feature type="region of interest" description="Disordered" evidence="1">
    <location>
        <begin position="115"/>
        <end position="134"/>
    </location>
</feature>
<evidence type="ECO:0000313" key="3">
    <source>
        <dbReference type="Proteomes" id="UP000013827"/>
    </source>
</evidence>
<sequence>MAALRALRSAFRLPPPPTPTQHILRTSSPPPARLRHHPLPRFRRIYPFPLHPPARLARPAGAAAAKRRRALPPSAAACGLAACCAHRYPKVRKAAADALYVHFLTYGDPLEGGEVAEGGGGGGGVGGDGGGNGGGEARLVEVERLLTETAWLADLEAAVRPAQARLLLLFGLDPPRAGERQPGERAARAAPEPEEEDSYAALVKELGY</sequence>
<evidence type="ECO:0000256" key="1">
    <source>
        <dbReference type="SAM" id="MobiDB-lite"/>
    </source>
</evidence>
<proteinExistence type="predicted"/>
<feature type="compositionally biased region" description="Basic and acidic residues" evidence="1">
    <location>
        <begin position="176"/>
        <end position="187"/>
    </location>
</feature>
<dbReference type="Proteomes" id="UP000013827">
    <property type="component" value="Unassembled WGS sequence"/>
</dbReference>
<reference evidence="2" key="2">
    <citation type="submission" date="2024-10" db="UniProtKB">
        <authorList>
            <consortium name="EnsemblProtists"/>
        </authorList>
    </citation>
    <scope>IDENTIFICATION</scope>
</reference>
<dbReference type="EnsemblProtists" id="EOD08894">
    <property type="protein sequence ID" value="EOD08894"/>
    <property type="gene ID" value="EMIHUDRAFT_120822"/>
</dbReference>
<protein>
    <submittedName>
        <fullName evidence="2">Uncharacterized protein</fullName>
    </submittedName>
</protein>
<organism evidence="2 3">
    <name type="scientific">Emiliania huxleyi (strain CCMP1516)</name>
    <dbReference type="NCBI Taxonomy" id="280463"/>
    <lineage>
        <taxon>Eukaryota</taxon>
        <taxon>Haptista</taxon>
        <taxon>Haptophyta</taxon>
        <taxon>Prymnesiophyceae</taxon>
        <taxon>Isochrysidales</taxon>
        <taxon>Noelaerhabdaceae</taxon>
        <taxon>Emiliania</taxon>
    </lineage>
</organism>